<proteinExistence type="predicted"/>
<sequence length="226" mass="24874">MLRIIVFCCLFLSTAADLDFTLQCQKGYRVTGIRRLKNAYSPLGSLSIECELISEPSLTNCETPTKSPQCNGALEGCTGNTWLGGFRAYMVENSTTATILDPVCCSAPGVVVQPETCINDHINGPKKPFSHSIVSDLMYRGLQCWHQYDAESRLVDLVWKAEICAYTGQKQSTQGQAECPECRCECGIRQCGDGKEPVRVVHKNFSRLPGSGKCSCDCLCTYKCLQ</sequence>
<evidence type="ECO:0000313" key="2">
    <source>
        <dbReference type="EMBL" id="CAJ0585482.1"/>
    </source>
</evidence>
<reference evidence="2" key="1">
    <citation type="submission" date="2023-06" db="EMBL/GenBank/DDBJ databases">
        <authorList>
            <person name="Delattre M."/>
        </authorList>
    </citation>
    <scope>NUCLEOTIDE SEQUENCE</scope>
    <source>
        <strain evidence="2">AF72</strain>
    </source>
</reference>
<feature type="non-terminal residue" evidence="2">
    <location>
        <position position="1"/>
    </location>
</feature>
<evidence type="ECO:0000313" key="3">
    <source>
        <dbReference type="Proteomes" id="UP001177023"/>
    </source>
</evidence>
<accession>A0AA36DE05</accession>
<protein>
    <submittedName>
        <fullName evidence="2">Uncharacterized protein</fullName>
    </submittedName>
</protein>
<comment type="caution">
    <text evidence="2">The sequence shown here is derived from an EMBL/GenBank/DDBJ whole genome shotgun (WGS) entry which is preliminary data.</text>
</comment>
<dbReference type="AlphaFoldDB" id="A0AA36DE05"/>
<evidence type="ECO:0000256" key="1">
    <source>
        <dbReference type="SAM" id="SignalP"/>
    </source>
</evidence>
<keyword evidence="1" id="KW-0732">Signal</keyword>
<dbReference type="Proteomes" id="UP001177023">
    <property type="component" value="Unassembled WGS sequence"/>
</dbReference>
<feature type="chain" id="PRO_5041431074" evidence="1">
    <location>
        <begin position="17"/>
        <end position="226"/>
    </location>
</feature>
<name>A0AA36DE05_9BILA</name>
<dbReference type="EMBL" id="CATQJA010002706">
    <property type="protein sequence ID" value="CAJ0585482.1"/>
    <property type="molecule type" value="Genomic_DNA"/>
</dbReference>
<keyword evidence="3" id="KW-1185">Reference proteome</keyword>
<organism evidence="2 3">
    <name type="scientific">Mesorhabditis spiculigera</name>
    <dbReference type="NCBI Taxonomy" id="96644"/>
    <lineage>
        <taxon>Eukaryota</taxon>
        <taxon>Metazoa</taxon>
        <taxon>Ecdysozoa</taxon>
        <taxon>Nematoda</taxon>
        <taxon>Chromadorea</taxon>
        <taxon>Rhabditida</taxon>
        <taxon>Rhabditina</taxon>
        <taxon>Rhabditomorpha</taxon>
        <taxon>Rhabditoidea</taxon>
        <taxon>Rhabditidae</taxon>
        <taxon>Mesorhabditinae</taxon>
        <taxon>Mesorhabditis</taxon>
    </lineage>
</organism>
<gene>
    <name evidence="2" type="ORF">MSPICULIGERA_LOCUS23502</name>
</gene>
<feature type="signal peptide" evidence="1">
    <location>
        <begin position="1"/>
        <end position="16"/>
    </location>
</feature>